<organism evidence="2">
    <name type="scientific">marine sediment metagenome</name>
    <dbReference type="NCBI Taxonomy" id="412755"/>
    <lineage>
        <taxon>unclassified sequences</taxon>
        <taxon>metagenomes</taxon>
        <taxon>ecological metagenomes</taxon>
    </lineage>
</organism>
<dbReference type="EMBL" id="BART01031478">
    <property type="protein sequence ID" value="GAH14847.1"/>
    <property type="molecule type" value="Genomic_DNA"/>
</dbReference>
<sequence>MGYRAPSAEVAEKALLNPREIAVVAVFSALTAVLTGTTGLMLPSPTGGYTHIGDTIIYVAALLFGCKVGGFVGIIGPVVADLFVGYPRWFVTVLAHGSQGFIAGFGQKRNTVLQVLILTFSGLVMATTYFFVNIFIKGYPIAIISLIRDIFGQTLVSIILGLTLTKASERALPELHKMIGAD</sequence>
<feature type="transmembrane region" description="Helical" evidence="1">
    <location>
        <begin position="138"/>
        <end position="162"/>
    </location>
</feature>
<keyword evidence="1" id="KW-0812">Transmembrane</keyword>
<dbReference type="Pfam" id="PF07155">
    <property type="entry name" value="ECF-ribofla_trS"/>
    <property type="match status" value="1"/>
</dbReference>
<evidence type="ECO:0000313" key="2">
    <source>
        <dbReference type="EMBL" id="GAH14847.1"/>
    </source>
</evidence>
<feature type="transmembrane region" description="Helical" evidence="1">
    <location>
        <begin position="112"/>
        <end position="132"/>
    </location>
</feature>
<dbReference type="PANTHER" id="PTHR37815:SF3">
    <property type="entry name" value="UPF0397 PROTEIN SPR0429"/>
    <property type="match status" value="1"/>
</dbReference>
<evidence type="ECO:0008006" key="3">
    <source>
        <dbReference type="Google" id="ProtNLM"/>
    </source>
</evidence>
<protein>
    <recommendedName>
        <fullName evidence="3">ECF transporter S component</fullName>
    </recommendedName>
</protein>
<proteinExistence type="predicted"/>
<keyword evidence="1" id="KW-0472">Membrane</keyword>
<feature type="transmembrane region" description="Helical" evidence="1">
    <location>
        <begin position="55"/>
        <end position="80"/>
    </location>
</feature>
<dbReference type="GO" id="GO:0016020">
    <property type="term" value="C:membrane"/>
    <property type="evidence" value="ECO:0007669"/>
    <property type="project" value="InterPro"/>
</dbReference>
<feature type="transmembrane region" description="Helical" evidence="1">
    <location>
        <begin position="21"/>
        <end position="43"/>
    </location>
</feature>
<comment type="caution">
    <text evidence="2">The sequence shown here is derived from an EMBL/GenBank/DDBJ whole genome shotgun (WGS) entry which is preliminary data.</text>
</comment>
<dbReference type="Gene3D" id="1.10.1760.20">
    <property type="match status" value="1"/>
</dbReference>
<accession>X1D3S8</accession>
<evidence type="ECO:0000256" key="1">
    <source>
        <dbReference type="SAM" id="Phobius"/>
    </source>
</evidence>
<dbReference type="PANTHER" id="PTHR37815">
    <property type="entry name" value="UPF0397 PROTEIN BC_2624-RELATED"/>
    <property type="match status" value="1"/>
</dbReference>
<dbReference type="InterPro" id="IPR009825">
    <property type="entry name" value="ECF_substrate-spec-like"/>
</dbReference>
<gene>
    <name evidence="2" type="ORF">S01H4_54669</name>
</gene>
<reference evidence="2" key="1">
    <citation type="journal article" date="2014" name="Front. Microbiol.">
        <title>High frequency of phylogenetically diverse reductive dehalogenase-homologous genes in deep subseafloor sedimentary metagenomes.</title>
        <authorList>
            <person name="Kawai M."/>
            <person name="Futagami T."/>
            <person name="Toyoda A."/>
            <person name="Takaki Y."/>
            <person name="Nishi S."/>
            <person name="Hori S."/>
            <person name="Arai W."/>
            <person name="Tsubouchi T."/>
            <person name="Morono Y."/>
            <person name="Uchiyama I."/>
            <person name="Ito T."/>
            <person name="Fujiyama A."/>
            <person name="Inagaki F."/>
            <person name="Takami H."/>
        </authorList>
    </citation>
    <scope>NUCLEOTIDE SEQUENCE</scope>
    <source>
        <strain evidence="2">Expedition CK06-06</strain>
    </source>
</reference>
<name>X1D3S8_9ZZZZ</name>
<keyword evidence="1" id="KW-1133">Transmembrane helix</keyword>
<dbReference type="AlphaFoldDB" id="X1D3S8"/>